<evidence type="ECO:0000256" key="14">
    <source>
        <dbReference type="ARBA" id="ARBA00023288"/>
    </source>
</evidence>
<dbReference type="PANTHER" id="PTHR33619">
    <property type="entry name" value="POLYSACCHARIDE EXPORT PROTEIN GFCE-RELATED"/>
    <property type="match status" value="1"/>
</dbReference>
<dbReference type="Gene3D" id="3.30.1950.10">
    <property type="entry name" value="wza like domain"/>
    <property type="match status" value="1"/>
</dbReference>
<evidence type="ECO:0000259" key="16">
    <source>
        <dbReference type="Pfam" id="PF10531"/>
    </source>
</evidence>
<dbReference type="InterPro" id="IPR054765">
    <property type="entry name" value="SLBB_dom"/>
</dbReference>
<protein>
    <submittedName>
        <fullName evidence="18">Polysaccharide export protein</fullName>
    </submittedName>
</protein>
<dbReference type="RefSeq" id="WP_194137790.1">
    <property type="nucleotide sequence ID" value="NZ_JADFFK010000035.1"/>
</dbReference>
<keyword evidence="12" id="KW-0564">Palmitate</keyword>
<evidence type="ECO:0000313" key="18">
    <source>
        <dbReference type="EMBL" id="MBE9640523.1"/>
    </source>
</evidence>
<keyword evidence="19" id="KW-1185">Reference proteome</keyword>
<evidence type="ECO:0000256" key="10">
    <source>
        <dbReference type="ARBA" id="ARBA00023114"/>
    </source>
</evidence>
<evidence type="ECO:0000256" key="5">
    <source>
        <dbReference type="ARBA" id="ARBA00022597"/>
    </source>
</evidence>
<evidence type="ECO:0000259" key="15">
    <source>
        <dbReference type="Pfam" id="PF02563"/>
    </source>
</evidence>
<evidence type="ECO:0000256" key="2">
    <source>
        <dbReference type="ARBA" id="ARBA00009450"/>
    </source>
</evidence>
<feature type="domain" description="Soluble ligand binding" evidence="16">
    <location>
        <begin position="167"/>
        <end position="216"/>
    </location>
</feature>
<feature type="domain" description="SLBB" evidence="17">
    <location>
        <begin position="247"/>
        <end position="345"/>
    </location>
</feature>
<dbReference type="Proteomes" id="UP000607796">
    <property type="component" value="Unassembled WGS sequence"/>
</dbReference>
<keyword evidence="14" id="KW-0449">Lipoprotein</keyword>
<dbReference type="InterPro" id="IPR049712">
    <property type="entry name" value="Poly_export"/>
</dbReference>
<evidence type="ECO:0000313" key="19">
    <source>
        <dbReference type="Proteomes" id="UP000607796"/>
    </source>
</evidence>
<keyword evidence="13" id="KW-0998">Cell outer membrane</keyword>
<keyword evidence="11" id="KW-0472">Membrane</keyword>
<dbReference type="Pfam" id="PF10531">
    <property type="entry name" value="SLBB"/>
    <property type="match status" value="1"/>
</dbReference>
<evidence type="ECO:0000256" key="1">
    <source>
        <dbReference type="ARBA" id="ARBA00004571"/>
    </source>
</evidence>
<evidence type="ECO:0000256" key="6">
    <source>
        <dbReference type="ARBA" id="ARBA00022692"/>
    </source>
</evidence>
<evidence type="ECO:0000256" key="9">
    <source>
        <dbReference type="ARBA" id="ARBA00023065"/>
    </source>
</evidence>
<accession>A0ABR9XAI0</accession>
<dbReference type="Pfam" id="PF22461">
    <property type="entry name" value="SLBB_2"/>
    <property type="match status" value="1"/>
</dbReference>
<feature type="domain" description="Polysaccharide export protein N-terminal" evidence="15">
    <location>
        <begin position="80"/>
        <end position="159"/>
    </location>
</feature>
<dbReference type="PANTHER" id="PTHR33619:SF3">
    <property type="entry name" value="POLYSACCHARIDE EXPORT PROTEIN GFCE-RELATED"/>
    <property type="match status" value="1"/>
</dbReference>
<comment type="subcellular location">
    <subcellularLocation>
        <location evidence="1">Cell outer membrane</location>
        <topology evidence="1">Multi-pass membrane protein</topology>
    </subcellularLocation>
</comment>
<proteinExistence type="inferred from homology"/>
<keyword evidence="7" id="KW-0732">Signal</keyword>
<keyword evidence="3" id="KW-0813">Transport</keyword>
<keyword evidence="6" id="KW-0812">Transmembrane</keyword>
<dbReference type="PROSITE" id="PS51257">
    <property type="entry name" value="PROKAR_LIPOPROTEIN"/>
    <property type="match status" value="1"/>
</dbReference>
<gene>
    <name evidence="18" type="ORF">IQ782_27090</name>
</gene>
<evidence type="ECO:0000256" key="4">
    <source>
        <dbReference type="ARBA" id="ARBA00022452"/>
    </source>
</evidence>
<keyword evidence="9" id="KW-0406">Ion transport</keyword>
<evidence type="ECO:0000256" key="8">
    <source>
        <dbReference type="ARBA" id="ARBA00023047"/>
    </source>
</evidence>
<evidence type="ECO:0000256" key="12">
    <source>
        <dbReference type="ARBA" id="ARBA00023139"/>
    </source>
</evidence>
<keyword evidence="8" id="KW-0625">Polysaccharide transport</keyword>
<keyword evidence="4" id="KW-1134">Transmembrane beta strand</keyword>
<keyword evidence="10" id="KW-0626">Porin</keyword>
<evidence type="ECO:0000256" key="7">
    <source>
        <dbReference type="ARBA" id="ARBA00022729"/>
    </source>
</evidence>
<evidence type="ECO:0000256" key="11">
    <source>
        <dbReference type="ARBA" id="ARBA00023136"/>
    </source>
</evidence>
<reference evidence="18 19" key="1">
    <citation type="journal article" date="2021" name="Int. J. Syst. Evol. Microbiol.">
        <title>Salipiger mangrovisoli sp. nov., isolated from mangrove soil and the proposal for the reclassification of Paraphaeobacter pallidus as Salipiger pallidus comb. nov.</title>
        <authorList>
            <person name="Du J."/>
            <person name="Liu Y."/>
            <person name="Pei T."/>
            <person name="Deng M.R."/>
            <person name="Zhu H."/>
        </authorList>
    </citation>
    <scope>NUCLEOTIDE SEQUENCE [LARGE SCALE GENOMIC DNA]</scope>
    <source>
        <strain evidence="18 19">6D45A</strain>
    </source>
</reference>
<dbReference type="EMBL" id="JADFFK010000035">
    <property type="protein sequence ID" value="MBE9640523.1"/>
    <property type="molecule type" value="Genomic_DNA"/>
</dbReference>
<evidence type="ECO:0000256" key="3">
    <source>
        <dbReference type="ARBA" id="ARBA00022448"/>
    </source>
</evidence>
<evidence type="ECO:0000259" key="17">
    <source>
        <dbReference type="Pfam" id="PF22461"/>
    </source>
</evidence>
<name>A0ABR9XAI0_9RHOB</name>
<keyword evidence="5" id="KW-0762">Sugar transport</keyword>
<dbReference type="InterPro" id="IPR019554">
    <property type="entry name" value="Soluble_ligand-bd"/>
</dbReference>
<sequence length="376" mass="40090">MKLSTTLLIGLSQIGLIGCSAMPSQGPMAGSISTEHDEQSAPGYSIVDVTPQVSDSLSASAPRLLNTNLGAASNGRAVPRVQIGDTLRLQIWESDERGLFSAPGSKSTDLAATVSASGQIYVPYVGTIDVLNLELEEVRRRVAKGLQGKTVDPEVVVNLADSGAQSVSVLGDVRAPGRFALRESGLRLVDAVALAGGAKEPGYDTMLRLVRGGNVAEIALDDAVSIPRNNVWLLPGDTVELTYEARSFSVFGAVKSSGLKHFETREVTLAEALAASGGLNDSLADRGGVFLFRFEPAEHLREFGVARPPRSHGPLVPVIYRLDFSQTEAFFMASRIQVRDRDIIYAANAPGAEVSKFIEMFLRPLMASASDYTDLQ</sequence>
<comment type="similarity">
    <text evidence="2">Belongs to the BexD/CtrA/VexA family.</text>
</comment>
<dbReference type="InterPro" id="IPR003715">
    <property type="entry name" value="Poly_export_N"/>
</dbReference>
<comment type="caution">
    <text evidence="18">The sequence shown here is derived from an EMBL/GenBank/DDBJ whole genome shotgun (WGS) entry which is preliminary data.</text>
</comment>
<dbReference type="Gene3D" id="3.10.560.10">
    <property type="entry name" value="Outer membrane lipoprotein wza domain like"/>
    <property type="match status" value="2"/>
</dbReference>
<organism evidence="18 19">
    <name type="scientific">Salipiger mangrovisoli</name>
    <dbReference type="NCBI Taxonomy" id="2865933"/>
    <lineage>
        <taxon>Bacteria</taxon>
        <taxon>Pseudomonadati</taxon>
        <taxon>Pseudomonadota</taxon>
        <taxon>Alphaproteobacteria</taxon>
        <taxon>Rhodobacterales</taxon>
        <taxon>Roseobacteraceae</taxon>
        <taxon>Salipiger</taxon>
    </lineage>
</organism>
<evidence type="ECO:0000256" key="13">
    <source>
        <dbReference type="ARBA" id="ARBA00023237"/>
    </source>
</evidence>
<dbReference type="Pfam" id="PF02563">
    <property type="entry name" value="Poly_export"/>
    <property type="match status" value="1"/>
</dbReference>